<dbReference type="PROSITE" id="PS00061">
    <property type="entry name" value="ADH_SHORT"/>
    <property type="match status" value="1"/>
</dbReference>
<protein>
    <submittedName>
        <fullName evidence="5">NAD-binding protein</fullName>
    </submittedName>
</protein>
<dbReference type="InterPro" id="IPR036291">
    <property type="entry name" value="NAD(P)-bd_dom_sf"/>
</dbReference>
<evidence type="ECO:0000256" key="3">
    <source>
        <dbReference type="ARBA" id="ARBA00023002"/>
    </source>
</evidence>
<keyword evidence="2" id="KW-0521">NADP</keyword>
<dbReference type="PANTHER" id="PTHR43976:SF16">
    <property type="entry name" value="SHORT-CHAIN DEHYDROGENASE_REDUCTASE FAMILY PROTEIN"/>
    <property type="match status" value="1"/>
</dbReference>
<dbReference type="Gene3D" id="3.40.50.720">
    <property type="entry name" value="NAD(P)-binding Rossmann-like Domain"/>
    <property type="match status" value="1"/>
</dbReference>
<dbReference type="OrthoDB" id="1274115at2759"/>
<sequence>MALSSKLRCPITGSSTGFGRAMTELVLANGDIAVATLRTPSALDELTTKYSKDKLLVLKLDVAKPEETKAAFAAALAHFGRIDAVFNNAAYSIFGEAEAMSDAVAREMFDVNLWGAIAVSKEAIRVFREVNQPAGGRLLNVSSSAGIDPVPGLAHYGAAKSALIAFTEGLAKEVDPAWNIKIIVVAPGAFSTPALSKITPIPPHPAYEKQLATTRALFSMDYFPGMQDPVKGVEVLYRIAALPDPPVFLPLGVDAVEMAKKKSEERAKAIEVAAPWSEELRVEPSHLEAINA</sequence>
<keyword evidence="6" id="KW-1185">Reference proteome</keyword>
<keyword evidence="3" id="KW-0560">Oxidoreductase</keyword>
<dbReference type="InterPro" id="IPR002347">
    <property type="entry name" value="SDR_fam"/>
</dbReference>
<dbReference type="SUPFAM" id="SSF51735">
    <property type="entry name" value="NAD(P)-binding Rossmann-fold domains"/>
    <property type="match status" value="1"/>
</dbReference>
<reference evidence="5 6" key="1">
    <citation type="journal article" date="2012" name="Science">
        <title>The Paleozoic origin of enzymatic lignin decomposition reconstructed from 31 fungal genomes.</title>
        <authorList>
            <person name="Floudas D."/>
            <person name="Binder M."/>
            <person name="Riley R."/>
            <person name="Barry K."/>
            <person name="Blanchette R.A."/>
            <person name="Henrissat B."/>
            <person name="Martinez A.T."/>
            <person name="Otillar R."/>
            <person name="Spatafora J.W."/>
            <person name="Yadav J.S."/>
            <person name="Aerts A."/>
            <person name="Benoit I."/>
            <person name="Boyd A."/>
            <person name="Carlson A."/>
            <person name="Copeland A."/>
            <person name="Coutinho P.M."/>
            <person name="de Vries R.P."/>
            <person name="Ferreira P."/>
            <person name="Findley K."/>
            <person name="Foster B."/>
            <person name="Gaskell J."/>
            <person name="Glotzer D."/>
            <person name="Gorecki P."/>
            <person name="Heitman J."/>
            <person name="Hesse C."/>
            <person name="Hori C."/>
            <person name="Igarashi K."/>
            <person name="Jurgens J.A."/>
            <person name="Kallen N."/>
            <person name="Kersten P."/>
            <person name="Kohler A."/>
            <person name="Kuees U."/>
            <person name="Kumar T.K.A."/>
            <person name="Kuo A."/>
            <person name="LaButti K."/>
            <person name="Larrondo L.F."/>
            <person name="Lindquist E."/>
            <person name="Ling A."/>
            <person name="Lombard V."/>
            <person name="Lucas S."/>
            <person name="Lundell T."/>
            <person name="Martin R."/>
            <person name="McLaughlin D.J."/>
            <person name="Morgenstern I."/>
            <person name="Morin E."/>
            <person name="Murat C."/>
            <person name="Nagy L.G."/>
            <person name="Nolan M."/>
            <person name="Ohm R.A."/>
            <person name="Patyshakuliyeva A."/>
            <person name="Rokas A."/>
            <person name="Ruiz-Duenas F.J."/>
            <person name="Sabat G."/>
            <person name="Salamov A."/>
            <person name="Samejima M."/>
            <person name="Schmutz J."/>
            <person name="Slot J.C."/>
            <person name="St John F."/>
            <person name="Stenlid J."/>
            <person name="Sun H."/>
            <person name="Sun S."/>
            <person name="Syed K."/>
            <person name="Tsang A."/>
            <person name="Wiebenga A."/>
            <person name="Young D."/>
            <person name="Pisabarro A."/>
            <person name="Eastwood D.C."/>
            <person name="Martin F."/>
            <person name="Cullen D."/>
            <person name="Grigoriev I.V."/>
            <person name="Hibbett D.S."/>
        </authorList>
    </citation>
    <scope>NUCLEOTIDE SEQUENCE</scope>
    <source>
        <strain evidence="6">FP-58527</strain>
    </source>
</reference>
<dbReference type="InterPro" id="IPR051911">
    <property type="entry name" value="SDR_oxidoreductase"/>
</dbReference>
<dbReference type="InterPro" id="IPR020904">
    <property type="entry name" value="Sc_DH/Rdtase_CS"/>
</dbReference>
<dbReference type="PANTHER" id="PTHR43976">
    <property type="entry name" value="SHORT CHAIN DEHYDROGENASE"/>
    <property type="match status" value="1"/>
</dbReference>
<dbReference type="PRINTS" id="PR00080">
    <property type="entry name" value="SDRFAMILY"/>
</dbReference>
<evidence type="ECO:0000256" key="1">
    <source>
        <dbReference type="ARBA" id="ARBA00006484"/>
    </source>
</evidence>
<evidence type="ECO:0000313" key="6">
    <source>
        <dbReference type="Proteomes" id="UP000015241"/>
    </source>
</evidence>
<dbReference type="Proteomes" id="UP000015241">
    <property type="component" value="Unassembled WGS sequence"/>
</dbReference>
<dbReference type="PRINTS" id="PR00081">
    <property type="entry name" value="GDHRDH"/>
</dbReference>
<dbReference type="InParanoid" id="S8EDR3"/>
<dbReference type="AlphaFoldDB" id="S8EDR3"/>
<evidence type="ECO:0000313" key="5">
    <source>
        <dbReference type="EMBL" id="EPT03142.1"/>
    </source>
</evidence>
<dbReference type="EMBL" id="KE504131">
    <property type="protein sequence ID" value="EPT03142.1"/>
    <property type="molecule type" value="Genomic_DNA"/>
</dbReference>
<dbReference type="eggNOG" id="KOG1205">
    <property type="taxonomic scope" value="Eukaryota"/>
</dbReference>
<dbReference type="STRING" id="743788.S8EDR3"/>
<dbReference type="HOGENOM" id="CLU_010194_2_9_1"/>
<organism evidence="5 6">
    <name type="scientific">Fomitopsis schrenkii</name>
    <name type="common">Brown rot fungus</name>
    <dbReference type="NCBI Taxonomy" id="2126942"/>
    <lineage>
        <taxon>Eukaryota</taxon>
        <taxon>Fungi</taxon>
        <taxon>Dikarya</taxon>
        <taxon>Basidiomycota</taxon>
        <taxon>Agaricomycotina</taxon>
        <taxon>Agaricomycetes</taxon>
        <taxon>Polyporales</taxon>
        <taxon>Fomitopsis</taxon>
    </lineage>
</organism>
<evidence type="ECO:0000256" key="4">
    <source>
        <dbReference type="RuleBase" id="RU000363"/>
    </source>
</evidence>
<gene>
    <name evidence="5" type="ORF">FOMPIDRAFT_130238</name>
</gene>
<dbReference type="Pfam" id="PF00106">
    <property type="entry name" value="adh_short"/>
    <property type="match status" value="1"/>
</dbReference>
<name>S8EDR3_FOMSC</name>
<dbReference type="GO" id="GO:0016491">
    <property type="term" value="F:oxidoreductase activity"/>
    <property type="evidence" value="ECO:0007669"/>
    <property type="project" value="UniProtKB-KW"/>
</dbReference>
<proteinExistence type="inferred from homology"/>
<comment type="similarity">
    <text evidence="1 4">Belongs to the short-chain dehydrogenases/reductases (SDR) family.</text>
</comment>
<evidence type="ECO:0000256" key="2">
    <source>
        <dbReference type="ARBA" id="ARBA00022857"/>
    </source>
</evidence>
<accession>S8EDR3</accession>